<dbReference type="GO" id="GO:0005737">
    <property type="term" value="C:cytoplasm"/>
    <property type="evidence" value="ECO:0007669"/>
    <property type="project" value="UniProtKB-SubCell"/>
</dbReference>
<dbReference type="GO" id="GO:1990904">
    <property type="term" value="C:ribonucleoprotein complex"/>
    <property type="evidence" value="ECO:0007669"/>
    <property type="project" value="UniProtKB-KW"/>
</dbReference>
<dbReference type="GeneTree" id="ENSGT00390000006200"/>
<dbReference type="Gene3D" id="3.40.50.410">
    <property type="entry name" value="von Willebrand factor, type A domain"/>
    <property type="match status" value="2"/>
</dbReference>
<evidence type="ECO:0000256" key="3">
    <source>
        <dbReference type="ARBA" id="ARBA00022490"/>
    </source>
</evidence>
<evidence type="ECO:0000256" key="8">
    <source>
        <dbReference type="ARBA" id="ARBA00068479"/>
    </source>
</evidence>
<evidence type="ECO:0000256" key="1">
    <source>
        <dbReference type="ARBA" id="ARBA00004496"/>
    </source>
</evidence>
<evidence type="ECO:0000313" key="12">
    <source>
        <dbReference type="Ensembl" id="ENSMGAP00000029032.1"/>
    </source>
</evidence>
<reference evidence="12 13" key="1">
    <citation type="journal article" date="2010" name="PLoS Biol.">
        <title>Multi-platform next-generation sequencing of the domestic turkey (Meleagris gallopavo): genome assembly and analysis.</title>
        <authorList>
            <person name="Dalloul R.A."/>
            <person name="Long J.A."/>
            <person name="Zimin A.V."/>
            <person name="Aslam L."/>
            <person name="Beal K."/>
            <person name="Blomberg L.A."/>
            <person name="Bouffard P."/>
            <person name="Burt D.W."/>
            <person name="Crasta O."/>
            <person name="Crooijmans R.P."/>
            <person name="Cooper K."/>
            <person name="Coulombe R.A."/>
            <person name="De S."/>
            <person name="Delany M.E."/>
            <person name="Dodgson J.B."/>
            <person name="Dong J.J."/>
            <person name="Evans C."/>
            <person name="Frederickson K.M."/>
            <person name="Flicek P."/>
            <person name="Florea L."/>
            <person name="Folkerts O."/>
            <person name="Groenen M.A."/>
            <person name="Harkins T.T."/>
            <person name="Herrero J."/>
            <person name="Hoffmann S."/>
            <person name="Megens H.J."/>
            <person name="Jiang A."/>
            <person name="de Jong P."/>
            <person name="Kaiser P."/>
            <person name="Kim H."/>
            <person name="Kim K.W."/>
            <person name="Kim S."/>
            <person name="Langenberger D."/>
            <person name="Lee M.K."/>
            <person name="Lee T."/>
            <person name="Mane S."/>
            <person name="Marcais G."/>
            <person name="Marz M."/>
            <person name="McElroy A.P."/>
            <person name="Modise T."/>
            <person name="Nefedov M."/>
            <person name="Notredame C."/>
            <person name="Paton I.R."/>
            <person name="Payne W.S."/>
            <person name="Pertea G."/>
            <person name="Prickett D."/>
            <person name="Puiu D."/>
            <person name="Qioa D."/>
            <person name="Raineri E."/>
            <person name="Ruffier M."/>
            <person name="Salzberg S.L."/>
            <person name="Schatz M.C."/>
            <person name="Scheuring C."/>
            <person name="Schmidt C.J."/>
            <person name="Schroeder S."/>
            <person name="Searle S.M."/>
            <person name="Smith E.J."/>
            <person name="Smith J."/>
            <person name="Sonstegard T.S."/>
            <person name="Stadler P.F."/>
            <person name="Tafer H."/>
            <person name="Tu Z.J."/>
            <person name="Van Tassell C.P."/>
            <person name="Vilella A.J."/>
            <person name="Williams K.P."/>
            <person name="Yorke J.A."/>
            <person name="Zhang L."/>
            <person name="Zhang H.B."/>
            <person name="Zhang X."/>
            <person name="Zhang Y."/>
            <person name="Reed K.M."/>
        </authorList>
    </citation>
    <scope>NUCLEOTIDE SEQUENCE [LARGE SCALE GENOMIC DNA]</scope>
</reference>
<dbReference type="Proteomes" id="UP000001645">
    <property type="component" value="Chromosome 10"/>
</dbReference>
<evidence type="ECO:0000256" key="9">
    <source>
        <dbReference type="ARBA" id="ARBA00078397"/>
    </source>
</evidence>
<keyword evidence="3" id="KW-0963">Cytoplasm</keyword>
<dbReference type="GO" id="GO:0030030">
    <property type="term" value="P:cell projection organization"/>
    <property type="evidence" value="ECO:0007669"/>
    <property type="project" value="UniProtKB-KW"/>
</dbReference>
<dbReference type="GO" id="GO:0046872">
    <property type="term" value="F:metal ion binding"/>
    <property type="evidence" value="ECO:0007669"/>
    <property type="project" value="UniProtKB-KW"/>
</dbReference>
<dbReference type="FunFam" id="3.40.50.410:FF:000040">
    <property type="entry name" value="60 kDa SS-A/Ro ribonucleoprotein isoform X1"/>
    <property type="match status" value="1"/>
</dbReference>
<dbReference type="SUPFAM" id="SSF140864">
    <property type="entry name" value="TROVE domain-like"/>
    <property type="match status" value="1"/>
</dbReference>
<dbReference type="InterPro" id="IPR040322">
    <property type="entry name" value="TROVE2"/>
</dbReference>
<protein>
    <recommendedName>
        <fullName evidence="8">RNA-binding protein RO60</fullName>
    </recommendedName>
    <alternativeName>
        <fullName evidence="9">60 kDa SS-A/Ro ribonucleoprotein</fullName>
    </alternativeName>
    <alternativeName>
        <fullName evidence="10">TROVE domain family member 2</fullName>
    </alternativeName>
</protein>
<dbReference type="FunFam" id="3.40.50.410:FF:000033">
    <property type="entry name" value="60 kDa SS-A/Ro ribonucleoprotein"/>
    <property type="match status" value="1"/>
</dbReference>
<dbReference type="Bgee" id="ENSMGAG00000005429">
    <property type="expression patterns" value="Expressed in thymus and 17 other cell types or tissues"/>
</dbReference>
<feature type="domain" description="TROVE" evidence="11">
    <location>
        <begin position="16"/>
        <end position="362"/>
    </location>
</feature>
<gene>
    <name evidence="12" type="primary">RO60</name>
</gene>
<dbReference type="AlphaFoldDB" id="A0A803YB85"/>
<dbReference type="PROSITE" id="PS50988">
    <property type="entry name" value="TROVE"/>
    <property type="match status" value="1"/>
</dbReference>
<name>A0A803YB85_MELGA</name>
<organism evidence="12 13">
    <name type="scientific">Meleagris gallopavo</name>
    <name type="common">Wild turkey</name>
    <dbReference type="NCBI Taxonomy" id="9103"/>
    <lineage>
        <taxon>Eukaryota</taxon>
        <taxon>Metazoa</taxon>
        <taxon>Chordata</taxon>
        <taxon>Craniata</taxon>
        <taxon>Vertebrata</taxon>
        <taxon>Euteleostomi</taxon>
        <taxon>Archelosauria</taxon>
        <taxon>Archosauria</taxon>
        <taxon>Dinosauria</taxon>
        <taxon>Saurischia</taxon>
        <taxon>Theropoda</taxon>
        <taxon>Coelurosauria</taxon>
        <taxon>Aves</taxon>
        <taxon>Neognathae</taxon>
        <taxon>Galloanserae</taxon>
        <taxon>Galliformes</taxon>
        <taxon>Phasianidae</taxon>
        <taxon>Meleagridinae</taxon>
        <taxon>Meleagris</taxon>
    </lineage>
</organism>
<evidence type="ECO:0000256" key="2">
    <source>
        <dbReference type="ARBA" id="ARBA00007814"/>
    </source>
</evidence>
<dbReference type="InterPro" id="IPR008858">
    <property type="entry name" value="TROVE_dom"/>
</dbReference>
<dbReference type="Ensembl" id="ENSMGAT00000030776.1">
    <property type="protein sequence ID" value="ENSMGAP00000029032.1"/>
    <property type="gene ID" value="ENSMGAG00000005429.3"/>
</dbReference>
<accession>A0A803YB85</accession>
<evidence type="ECO:0000256" key="5">
    <source>
        <dbReference type="ARBA" id="ARBA00022794"/>
    </source>
</evidence>
<keyword evidence="5" id="KW-0970">Cilium biogenesis/degradation</keyword>
<evidence type="ECO:0000259" key="11">
    <source>
        <dbReference type="PROSITE" id="PS50988"/>
    </source>
</evidence>
<dbReference type="PANTHER" id="PTHR14202:SF0">
    <property type="entry name" value="RNA-BINDING PROTEIN RO60"/>
    <property type="match status" value="1"/>
</dbReference>
<keyword evidence="4" id="KW-0479">Metal-binding</keyword>
<dbReference type="InterPro" id="IPR036465">
    <property type="entry name" value="vWFA_dom_sf"/>
</dbReference>
<sequence length="509" mass="56987">MEGEAKQVQPPNEMQVPNSDSDYVWHVTDMNRLHRFLCFGSEGGTYCVKEQRLGFENAAALMRLIEEGRGCEVVQEIKTFSQEGRTARQEPLLFALAICSQCSDAKTKQAAFKAVPEVCCVPTHLFTFIQFKKDLKEGMKCGMWGRALRKAVADWYNGKNGMAVALAVTKYKQRSGWSHKDLLRLSHLKPASEGVAIVTKYITKGWKDVQEAYKDKAVSAETEKLLKYLEAVDRVKHTKDELEVIHLIEEYGLVREHLLTNHLKSKEIWKVLLKDMPISVLLRNLGKMTANSVLEPRGSEVAIVCERLRNEKLLKKTLEPTGKRFLIAVDVSASMTQKVLGSVLNANTVAATMCMAVARVEKDSHVVAFSHEMVPCPVTADMTLPQVLVKMYEIPMGTTDCSLPMIWAQKTQTAADVFIVFTDNETFAGNTHPATALREYREKMDIPAKLIVCGMTSNGFTIADPDDRGICSFSVGPLLATDLTLGTPGQMYFIRIRHIIYISKMLPFL</sequence>
<keyword evidence="13" id="KW-1185">Reference proteome</keyword>
<keyword evidence="7" id="KW-0687">Ribonucleoprotein</keyword>
<comment type="subcellular location">
    <subcellularLocation>
        <location evidence="1">Cytoplasm</location>
    </subcellularLocation>
</comment>
<reference evidence="12" key="2">
    <citation type="submission" date="2025-08" db="UniProtKB">
        <authorList>
            <consortium name="Ensembl"/>
        </authorList>
    </citation>
    <scope>IDENTIFICATION</scope>
</reference>
<dbReference type="Pfam" id="PF25045">
    <property type="entry name" value="vWA_Ro60"/>
    <property type="match status" value="1"/>
</dbReference>
<evidence type="ECO:0000313" key="13">
    <source>
        <dbReference type="Proteomes" id="UP000001645"/>
    </source>
</evidence>
<evidence type="ECO:0000256" key="10">
    <source>
        <dbReference type="ARBA" id="ARBA00083444"/>
    </source>
</evidence>
<dbReference type="PANTHER" id="PTHR14202">
    <property type="entry name" value="60 KDA RIBONUCLEOPROTEIN SSA/RO"/>
    <property type="match status" value="1"/>
</dbReference>
<evidence type="ECO:0000256" key="7">
    <source>
        <dbReference type="ARBA" id="ARBA00023274"/>
    </source>
</evidence>
<dbReference type="InterPro" id="IPR056800">
    <property type="entry name" value="vWA_Ro60"/>
</dbReference>
<evidence type="ECO:0000256" key="6">
    <source>
        <dbReference type="ARBA" id="ARBA00022884"/>
    </source>
</evidence>
<dbReference type="InterPro" id="IPR037214">
    <property type="entry name" value="TROVE_dom_sf"/>
</dbReference>
<evidence type="ECO:0000256" key="4">
    <source>
        <dbReference type="ARBA" id="ARBA00022723"/>
    </source>
</evidence>
<proteinExistence type="inferred from homology"/>
<comment type="similarity">
    <text evidence="2">Belongs to the Ro 60 kDa family.</text>
</comment>
<dbReference type="SUPFAM" id="SSF53300">
    <property type="entry name" value="vWA-like"/>
    <property type="match status" value="1"/>
</dbReference>
<reference evidence="12" key="3">
    <citation type="submission" date="2025-09" db="UniProtKB">
        <authorList>
            <consortium name="Ensembl"/>
        </authorList>
    </citation>
    <scope>IDENTIFICATION</scope>
</reference>
<dbReference type="GO" id="GO:0003723">
    <property type="term" value="F:RNA binding"/>
    <property type="evidence" value="ECO:0007669"/>
    <property type="project" value="UniProtKB-KW"/>
</dbReference>
<keyword evidence="6" id="KW-0694">RNA-binding</keyword>